<sequence length="138" mass="15733">MPKRKLGEFISEFAKALSDINFNHIVTTRMLPTIYVAGIIFAALLALSLAVSSWESNSWPARLIWSFVFSPMLFIGLVTIWRVILELCLSIFEMTVVVRSLHTELEKVSGVTDEIATDLPRIQFWKTRKQSNSSKNQK</sequence>
<evidence type="ECO:0000313" key="5">
    <source>
        <dbReference type="Proteomes" id="UP000274695"/>
    </source>
</evidence>
<dbReference type="OrthoDB" id="7061281at2"/>
<evidence type="ECO:0000313" key="3">
    <source>
        <dbReference type="EMBL" id="RNL58496.1"/>
    </source>
</evidence>
<dbReference type="EMBL" id="PQGG01000040">
    <property type="protein sequence ID" value="POP51366.1"/>
    <property type="molecule type" value="Genomic_DNA"/>
</dbReference>
<reference evidence="3 5" key="2">
    <citation type="submission" date="2018-10" db="EMBL/GenBank/DDBJ databases">
        <title>Draft genome sequence of Zhongshania sp. DSW25-10.</title>
        <authorList>
            <person name="Oh J."/>
        </authorList>
    </citation>
    <scope>NUCLEOTIDE SEQUENCE [LARGE SCALE GENOMIC DNA]</scope>
    <source>
        <strain evidence="3 5">DSW25-10</strain>
    </source>
</reference>
<keyword evidence="5" id="KW-1185">Reference proteome</keyword>
<protein>
    <submittedName>
        <fullName evidence="3">DUF4282 domain-containing protein</fullName>
    </submittedName>
</protein>
<feature type="transmembrane region" description="Helical" evidence="1">
    <location>
        <begin position="63"/>
        <end position="84"/>
    </location>
</feature>
<keyword evidence="1" id="KW-0472">Membrane</keyword>
<proteinExistence type="predicted"/>
<dbReference type="Proteomes" id="UP000274695">
    <property type="component" value="Unassembled WGS sequence"/>
</dbReference>
<dbReference type="AlphaFoldDB" id="A0A2S4HBI6"/>
<dbReference type="RefSeq" id="WP_103685701.1">
    <property type="nucleotide sequence ID" value="NZ_PQGG01000040.1"/>
</dbReference>
<dbReference type="Proteomes" id="UP000237222">
    <property type="component" value="Unassembled WGS sequence"/>
</dbReference>
<keyword evidence="1" id="KW-1133">Transmembrane helix</keyword>
<name>A0A2S4HBI6_9GAMM</name>
<dbReference type="InterPro" id="IPR025557">
    <property type="entry name" value="DUF4282"/>
</dbReference>
<evidence type="ECO:0000256" key="1">
    <source>
        <dbReference type="SAM" id="Phobius"/>
    </source>
</evidence>
<comment type="caution">
    <text evidence="2">The sequence shown here is derived from an EMBL/GenBank/DDBJ whole genome shotgun (WGS) entry which is preliminary data.</text>
</comment>
<organism evidence="2 4">
    <name type="scientific">Zhongshania marina</name>
    <dbReference type="NCBI Taxonomy" id="2304603"/>
    <lineage>
        <taxon>Bacteria</taxon>
        <taxon>Pseudomonadati</taxon>
        <taxon>Pseudomonadota</taxon>
        <taxon>Gammaproteobacteria</taxon>
        <taxon>Cellvibrionales</taxon>
        <taxon>Spongiibacteraceae</taxon>
        <taxon>Zhongshania</taxon>
    </lineage>
</organism>
<keyword evidence="1" id="KW-0812">Transmembrane</keyword>
<evidence type="ECO:0000313" key="4">
    <source>
        <dbReference type="Proteomes" id="UP000237222"/>
    </source>
</evidence>
<feature type="transmembrane region" description="Helical" evidence="1">
    <location>
        <begin position="33"/>
        <end position="51"/>
    </location>
</feature>
<dbReference type="Pfam" id="PF14110">
    <property type="entry name" value="DUF4282"/>
    <property type="match status" value="1"/>
</dbReference>
<gene>
    <name evidence="2" type="ORF">C0068_17145</name>
    <name evidence="3" type="ORF">D0911_18000</name>
</gene>
<accession>A0A2S4HBI6</accession>
<dbReference type="EMBL" id="RHGB01000029">
    <property type="protein sequence ID" value="RNL58496.1"/>
    <property type="molecule type" value="Genomic_DNA"/>
</dbReference>
<reference evidence="2" key="1">
    <citation type="submission" date="2018-01" db="EMBL/GenBank/DDBJ databases">
        <authorList>
            <person name="Yu X.-D."/>
        </authorList>
    </citation>
    <scope>NUCLEOTIDE SEQUENCE</scope>
    <source>
        <strain evidence="2">ZX-21</strain>
    </source>
</reference>
<evidence type="ECO:0000313" key="2">
    <source>
        <dbReference type="EMBL" id="POP51366.1"/>
    </source>
</evidence>